<dbReference type="STRING" id="1703779.AMJ83_06205"/>
<reference evidence="2 3" key="1">
    <citation type="journal article" date="2015" name="Microbiome">
        <title>Genomic resolution of linkages in carbon, nitrogen, and sulfur cycling among widespread estuary sediment bacteria.</title>
        <authorList>
            <person name="Baker B.J."/>
            <person name="Lazar C.S."/>
            <person name="Teske A.P."/>
            <person name="Dick G.J."/>
        </authorList>
    </citation>
    <scope>NUCLEOTIDE SEQUENCE [LARGE SCALE GENOMIC DNA]</scope>
    <source>
        <strain evidence="2">SM23_42</strain>
    </source>
</reference>
<dbReference type="Proteomes" id="UP000051373">
    <property type="component" value="Unassembled WGS sequence"/>
</dbReference>
<dbReference type="InterPro" id="IPR028994">
    <property type="entry name" value="Integrin_alpha_N"/>
</dbReference>
<dbReference type="Gene3D" id="2.130.10.130">
    <property type="entry name" value="Integrin alpha, N-terminal"/>
    <property type="match status" value="1"/>
</dbReference>
<dbReference type="PANTHER" id="PTHR44103">
    <property type="entry name" value="PROPROTEIN CONVERTASE P"/>
    <property type="match status" value="1"/>
</dbReference>
<dbReference type="PANTHER" id="PTHR44103:SF1">
    <property type="entry name" value="PROPROTEIN CONVERTASE P"/>
    <property type="match status" value="1"/>
</dbReference>
<gene>
    <name evidence="2" type="ORF">AMJ83_06205</name>
</gene>
<dbReference type="Pfam" id="PF13517">
    <property type="entry name" value="FG-GAP_3"/>
    <property type="match status" value="2"/>
</dbReference>
<dbReference type="SUPFAM" id="SSF69318">
    <property type="entry name" value="Integrin alpha N-terminal domain"/>
    <property type="match status" value="1"/>
</dbReference>
<evidence type="ECO:0000256" key="1">
    <source>
        <dbReference type="ARBA" id="ARBA00022729"/>
    </source>
</evidence>
<accession>A0A0S8FVE5</accession>
<sequence>MKRTLVGFMLITVFVPTMLLAQIGWTRHTITGNLSGACSVHAQDINGDDNVDVLGTGFDASRVCSWLNDGGDPISWTYELVQMSFLGACFVSAEDIDGDGDIDVLSSAWHGNELAWWENGGGDPIQWTKYTIATGFSNAHEISAADMDGDEDIDVLGAAAAIDEIAWFENDGLVPIGWTRHTIDDNFDGARSIRAADFDGDSLIDVVGAALLANAVTWWRNNGDSTWTEYPINQNFVGAHMVCACDIDTDGDTDVAAAAYNANDITWWRNDGGSPINWTQQTIDGSFYGALGVFCRDINNDGHIDVLGTSDILDDVAWWSNDGSIPISWTEHVIDGNCDGAWPVYAEDIDGDGDVDVVAAATNTNTIYWYESDLVGVEEDDNNTMPIQSITPTIVHGPLRFPGAQSFQLYDIAGREIKSINPSPGVYFLKTTDEIIQKIVKVQ</sequence>
<protein>
    <recommendedName>
        <fullName evidence="4">Secretion system C-terminal sorting domain-containing protein</fullName>
    </recommendedName>
</protein>
<evidence type="ECO:0000313" key="2">
    <source>
        <dbReference type="EMBL" id="KPK63613.1"/>
    </source>
</evidence>
<evidence type="ECO:0000313" key="3">
    <source>
        <dbReference type="Proteomes" id="UP000051373"/>
    </source>
</evidence>
<evidence type="ECO:0008006" key="4">
    <source>
        <dbReference type="Google" id="ProtNLM"/>
    </source>
</evidence>
<comment type="caution">
    <text evidence="2">The sequence shown here is derived from an EMBL/GenBank/DDBJ whole genome shotgun (WGS) entry which is preliminary data.</text>
</comment>
<dbReference type="EMBL" id="LJUJ01000010">
    <property type="protein sequence ID" value="KPK63613.1"/>
    <property type="molecule type" value="Genomic_DNA"/>
</dbReference>
<name>A0A0S8FVE5_UNCW3</name>
<organism evidence="2 3">
    <name type="scientific">candidate division WOR_3 bacterium SM23_42</name>
    <dbReference type="NCBI Taxonomy" id="1703779"/>
    <lineage>
        <taxon>Bacteria</taxon>
        <taxon>Bacteria division WOR-3</taxon>
    </lineage>
</organism>
<keyword evidence="1" id="KW-0732">Signal</keyword>
<dbReference type="AlphaFoldDB" id="A0A0S8FVE5"/>
<dbReference type="InterPro" id="IPR013517">
    <property type="entry name" value="FG-GAP"/>
</dbReference>
<proteinExistence type="predicted"/>